<dbReference type="AlphaFoldDB" id="A0A2H1V9V6"/>
<accession>A0A2H1V9V6</accession>
<name>A0A2H1V9V6_SPOFR</name>
<evidence type="ECO:0000313" key="1">
    <source>
        <dbReference type="EMBL" id="SOQ37618.1"/>
    </source>
</evidence>
<sequence length="108" mass="11950">MTSLALGEARVNVRLLLTKNHPVPTPAFQTVNPLGIPQLRIVIIIIISLFSSTAGHGPLQWPATELTTSIKHTSIQETTNYTLRDQSFTVRMYVLRKPNNSNEATIAL</sequence>
<organism evidence="1">
    <name type="scientific">Spodoptera frugiperda</name>
    <name type="common">Fall armyworm</name>
    <dbReference type="NCBI Taxonomy" id="7108"/>
    <lineage>
        <taxon>Eukaryota</taxon>
        <taxon>Metazoa</taxon>
        <taxon>Ecdysozoa</taxon>
        <taxon>Arthropoda</taxon>
        <taxon>Hexapoda</taxon>
        <taxon>Insecta</taxon>
        <taxon>Pterygota</taxon>
        <taxon>Neoptera</taxon>
        <taxon>Endopterygota</taxon>
        <taxon>Lepidoptera</taxon>
        <taxon>Glossata</taxon>
        <taxon>Ditrysia</taxon>
        <taxon>Noctuoidea</taxon>
        <taxon>Noctuidae</taxon>
        <taxon>Amphipyrinae</taxon>
        <taxon>Spodoptera</taxon>
    </lineage>
</organism>
<dbReference type="EMBL" id="ODYU01001435">
    <property type="protein sequence ID" value="SOQ37618.1"/>
    <property type="molecule type" value="Genomic_DNA"/>
</dbReference>
<gene>
    <name evidence="1" type="ORF">SFRICE_010697</name>
</gene>
<reference evidence="1" key="1">
    <citation type="submission" date="2016-07" db="EMBL/GenBank/DDBJ databases">
        <authorList>
            <person name="Bretaudeau A."/>
        </authorList>
    </citation>
    <scope>NUCLEOTIDE SEQUENCE</scope>
    <source>
        <strain evidence="1">Rice</strain>
        <tissue evidence="1">Whole body</tissue>
    </source>
</reference>
<proteinExistence type="predicted"/>
<protein>
    <submittedName>
        <fullName evidence="1">SFRICE_010697</fullName>
    </submittedName>
</protein>